<protein>
    <submittedName>
        <fullName evidence="2">Uncharacterized protein</fullName>
    </submittedName>
</protein>
<evidence type="ECO:0000313" key="3">
    <source>
        <dbReference type="Proteomes" id="UP000626109"/>
    </source>
</evidence>
<organism evidence="2 3">
    <name type="scientific">Polarella glacialis</name>
    <name type="common">Dinoflagellate</name>
    <dbReference type="NCBI Taxonomy" id="89957"/>
    <lineage>
        <taxon>Eukaryota</taxon>
        <taxon>Sar</taxon>
        <taxon>Alveolata</taxon>
        <taxon>Dinophyceae</taxon>
        <taxon>Suessiales</taxon>
        <taxon>Suessiaceae</taxon>
        <taxon>Polarella</taxon>
    </lineage>
</organism>
<evidence type="ECO:0000256" key="1">
    <source>
        <dbReference type="SAM" id="MobiDB-lite"/>
    </source>
</evidence>
<proteinExistence type="predicted"/>
<dbReference type="Proteomes" id="UP000626109">
    <property type="component" value="Unassembled WGS sequence"/>
</dbReference>
<dbReference type="AlphaFoldDB" id="A0A813LIK4"/>
<reference evidence="2" key="1">
    <citation type="submission" date="2021-02" db="EMBL/GenBank/DDBJ databases">
        <authorList>
            <person name="Dougan E. K."/>
            <person name="Rhodes N."/>
            <person name="Thang M."/>
            <person name="Chan C."/>
        </authorList>
    </citation>
    <scope>NUCLEOTIDE SEQUENCE</scope>
</reference>
<sequence length="444" mass="48451">MTSWPVHARVLVQFQVDPALWHERRVLRVTPGGMQLVVTPDRDLEWTNLNDKGIYTGVMEWEQGRLPAGISTKKVYLAKHGKGIFNEGEINELVLRGSRIVAPGDVKHKLYGKQGPTSMPGPPLPPPEEDAPSEKVESDSGGVFALPEDRGMQWVVLGGTVVHPHGSIVSGAAEAETAIHAGHFLGFFKDKNNDLVICEQVGDAMVENFQAEIKLASGDVPAVEEDVRVLPVTFDAGDERWKSLEDAVPLYYEEDFEDYPLGGPRTMAHTVRQLKRMSMSFLQQHEAWVRKSGIRSADRAVHEHLAICRCLHLLATYDQVNMPNIAGAEALNRRRALIENAYSGHPESPSYEGSDDFLGIKESSDGTVIDPALSQHVSQRQTARAQIQVANYKAMEARENMKKGRGKYGEEDLSAGVEGGGGKGRGRGKDKGAGRGAAAPAAVP</sequence>
<gene>
    <name evidence="2" type="ORF">PGLA2088_LOCUS43909</name>
</gene>
<evidence type="ECO:0000313" key="2">
    <source>
        <dbReference type="EMBL" id="CAE8724937.1"/>
    </source>
</evidence>
<feature type="region of interest" description="Disordered" evidence="1">
    <location>
        <begin position="111"/>
        <end position="141"/>
    </location>
</feature>
<accession>A0A813LIK4</accession>
<feature type="region of interest" description="Disordered" evidence="1">
    <location>
        <begin position="398"/>
        <end position="444"/>
    </location>
</feature>
<comment type="caution">
    <text evidence="2">The sequence shown here is derived from an EMBL/GenBank/DDBJ whole genome shotgun (WGS) entry which is preliminary data.</text>
</comment>
<feature type="compositionally biased region" description="Basic and acidic residues" evidence="1">
    <location>
        <begin position="398"/>
        <end position="410"/>
    </location>
</feature>
<dbReference type="EMBL" id="CAJNNW010034979">
    <property type="protein sequence ID" value="CAE8724937.1"/>
    <property type="molecule type" value="Genomic_DNA"/>
</dbReference>
<name>A0A813LIK4_POLGL</name>